<proteinExistence type="predicted"/>
<comment type="caution">
    <text evidence="2">The sequence shown here is derived from an EMBL/GenBank/DDBJ whole genome shotgun (WGS) entry which is preliminary data.</text>
</comment>
<dbReference type="InterPro" id="IPR027417">
    <property type="entry name" value="P-loop_NTPase"/>
</dbReference>
<dbReference type="InterPro" id="IPR003593">
    <property type="entry name" value="AAA+_ATPase"/>
</dbReference>
<name>A0A415EIM3_ENTCA</name>
<dbReference type="InterPro" id="IPR052934">
    <property type="entry name" value="Methyl-DNA_Rec/Restrict_Enz"/>
</dbReference>
<evidence type="ECO:0000313" key="3">
    <source>
        <dbReference type="Proteomes" id="UP000286288"/>
    </source>
</evidence>
<dbReference type="GO" id="GO:0005524">
    <property type="term" value="F:ATP binding"/>
    <property type="evidence" value="ECO:0007669"/>
    <property type="project" value="InterPro"/>
</dbReference>
<accession>A0A415EIM3</accession>
<dbReference type="Pfam" id="PF07728">
    <property type="entry name" value="AAA_5"/>
    <property type="match status" value="1"/>
</dbReference>
<keyword evidence="2" id="KW-0378">Hydrolase</keyword>
<evidence type="ECO:0000313" key="2">
    <source>
        <dbReference type="EMBL" id="RHK01218.1"/>
    </source>
</evidence>
<dbReference type="Gene3D" id="3.40.50.300">
    <property type="entry name" value="P-loop containing nucleotide triphosphate hydrolases"/>
    <property type="match status" value="2"/>
</dbReference>
<organism evidence="2 3">
    <name type="scientific">Enterococcus casseliflavus</name>
    <name type="common">Enterococcus flavescens</name>
    <dbReference type="NCBI Taxonomy" id="37734"/>
    <lineage>
        <taxon>Bacteria</taxon>
        <taxon>Bacillati</taxon>
        <taxon>Bacillota</taxon>
        <taxon>Bacilli</taxon>
        <taxon>Lactobacillales</taxon>
        <taxon>Enterococcaceae</taxon>
        <taxon>Enterococcus</taxon>
    </lineage>
</organism>
<dbReference type="Proteomes" id="UP000286288">
    <property type="component" value="Unassembled WGS sequence"/>
</dbReference>
<feature type="domain" description="AAA+ ATPase" evidence="1">
    <location>
        <begin position="17"/>
        <end position="314"/>
    </location>
</feature>
<dbReference type="GO" id="GO:0016887">
    <property type="term" value="F:ATP hydrolysis activity"/>
    <property type="evidence" value="ECO:0007669"/>
    <property type="project" value="InterPro"/>
</dbReference>
<keyword evidence="2" id="KW-0540">Nuclease</keyword>
<reference evidence="2 3" key="1">
    <citation type="submission" date="2018-08" db="EMBL/GenBank/DDBJ databases">
        <title>A genome reference for cultivated species of the human gut microbiota.</title>
        <authorList>
            <person name="Zou Y."/>
            <person name="Xue W."/>
            <person name="Luo G."/>
        </authorList>
    </citation>
    <scope>NUCLEOTIDE SEQUENCE [LARGE SCALE GENOMIC DNA]</scope>
    <source>
        <strain evidence="2 3">AF48-16</strain>
    </source>
</reference>
<keyword evidence="2" id="KW-0255">Endonuclease</keyword>
<evidence type="ECO:0000259" key="1">
    <source>
        <dbReference type="SMART" id="SM00382"/>
    </source>
</evidence>
<dbReference type="GO" id="GO:0004519">
    <property type="term" value="F:endonuclease activity"/>
    <property type="evidence" value="ECO:0007669"/>
    <property type="project" value="UniProtKB-KW"/>
</dbReference>
<dbReference type="SMART" id="SM00382">
    <property type="entry name" value="AAA"/>
    <property type="match status" value="1"/>
</dbReference>
<dbReference type="PANTHER" id="PTHR37291">
    <property type="entry name" value="5-METHYLCYTOSINE-SPECIFIC RESTRICTION ENZYME B"/>
    <property type="match status" value="1"/>
</dbReference>
<dbReference type="PANTHER" id="PTHR37291:SF1">
    <property type="entry name" value="TYPE IV METHYL-DIRECTED RESTRICTION ENZYME ECOKMCRB SUBUNIT"/>
    <property type="match status" value="1"/>
</dbReference>
<gene>
    <name evidence="2" type="ORF">DW084_18540</name>
</gene>
<dbReference type="AlphaFoldDB" id="A0A415EIM3"/>
<protein>
    <submittedName>
        <fullName evidence="2">Endonuclease</fullName>
    </submittedName>
</protein>
<sequence>MTKKQKYLLEISDRLIKTKNIILRGAPGTGKTFIANQVAADIVSNGKTTEMNELNEDEKGRIGFVQFHPSYDYTDFVEGLRPSTSEDGVVSFTLKSGSFKSFIEKALKPNTSDNQSDFDEAWEKFFDTVTEASADGGYNKLKTLTGKPVHNLFAYERNEIQGVYPENRNIYLNHDQVYNVYRGLPGTPKGGFDTYRKAIVKHLKEEFGLRNYIESRKDSFNNQNYVFIIDEINRGEISKIFGELFFSIDPGYRGNTAGVYTQYASIHTNPEEKFFIPDNVYIIGTMNDIDRSVDTFDFAMRRRFSFIEITAKESADNMLSRQETKEIMMRLNEAIVNSEIGGLSTDYQIGASYFLGIDSDEESIEDLWQTKLYPLLKDYYRGDYKASDKIESLTKIYFGLGDSDES</sequence>
<dbReference type="InterPro" id="IPR011704">
    <property type="entry name" value="ATPase_dyneun-rel_AAA"/>
</dbReference>
<dbReference type="SUPFAM" id="SSF52540">
    <property type="entry name" value="P-loop containing nucleoside triphosphate hydrolases"/>
    <property type="match status" value="1"/>
</dbReference>
<dbReference type="EMBL" id="QRMZ01000073">
    <property type="protein sequence ID" value="RHK01218.1"/>
    <property type="molecule type" value="Genomic_DNA"/>
</dbReference>